<organism evidence="3 4">
    <name type="scientific">Vagococcus zengguangii</name>
    <dbReference type="NCBI Taxonomy" id="2571750"/>
    <lineage>
        <taxon>Bacteria</taxon>
        <taxon>Bacillati</taxon>
        <taxon>Bacillota</taxon>
        <taxon>Bacilli</taxon>
        <taxon>Lactobacillales</taxon>
        <taxon>Enterococcaceae</taxon>
        <taxon>Vagococcus</taxon>
    </lineage>
</organism>
<dbReference type="CDD" id="cd03443">
    <property type="entry name" value="PaaI_thioesterase"/>
    <property type="match status" value="1"/>
</dbReference>
<evidence type="ECO:0000256" key="2">
    <source>
        <dbReference type="ARBA" id="ARBA00022801"/>
    </source>
</evidence>
<dbReference type="Gene3D" id="3.10.129.10">
    <property type="entry name" value="Hotdog Thioesterase"/>
    <property type="match status" value="1"/>
</dbReference>
<keyword evidence="4" id="KW-1185">Reference proteome</keyword>
<dbReference type="GO" id="GO:0061522">
    <property type="term" value="F:1,4-dihydroxy-2-naphthoyl-CoA thioesterase activity"/>
    <property type="evidence" value="ECO:0007669"/>
    <property type="project" value="TreeGrafter"/>
</dbReference>
<dbReference type="AlphaFoldDB" id="A0A4D7CPB7"/>
<name>A0A4D7CPB7_9ENTE</name>
<sequence>MDVLSYLNIQVISKSKEQVELAMLIEDFHKQPFGIMHGGMNGVLIETACSLGALEYLEPPVTVPVGLDLQVNHLKSVSNGELRVIASPLHVGKQTQVWQADIYQSEQLTSTGRCTLINKTMK</sequence>
<accession>A0A4D7CPB7</accession>
<dbReference type="Proteomes" id="UP000298615">
    <property type="component" value="Chromosome"/>
</dbReference>
<dbReference type="PANTHER" id="PTHR43240:SF5">
    <property type="entry name" value="1,4-DIHYDROXY-2-NAPHTHOYL-COA THIOESTERASE 1"/>
    <property type="match status" value="1"/>
</dbReference>
<evidence type="ECO:0000313" key="3">
    <source>
        <dbReference type="EMBL" id="QCI85899.1"/>
    </source>
</evidence>
<proteinExistence type="inferred from homology"/>
<keyword evidence="2" id="KW-0378">Hydrolase</keyword>
<dbReference type="EMBL" id="CP039712">
    <property type="protein sequence ID" value="QCI85899.1"/>
    <property type="molecule type" value="Genomic_DNA"/>
</dbReference>
<dbReference type="KEGG" id="vao:FA707_02470"/>
<dbReference type="InterPro" id="IPR029069">
    <property type="entry name" value="HotDog_dom_sf"/>
</dbReference>
<dbReference type="InterPro" id="IPR006683">
    <property type="entry name" value="Thioestr_dom"/>
</dbReference>
<evidence type="ECO:0000256" key="1">
    <source>
        <dbReference type="ARBA" id="ARBA00008324"/>
    </source>
</evidence>
<reference evidence="3 4" key="1">
    <citation type="submission" date="2019-04" db="EMBL/GenBank/DDBJ databases">
        <title>Vagococcus sp. nov., isolated from faeces of yaks (Bos grunniens).</title>
        <authorList>
            <person name="Ge Y."/>
        </authorList>
    </citation>
    <scope>NUCLEOTIDE SEQUENCE [LARGE SCALE GENOMIC DNA]</scope>
    <source>
        <strain evidence="3 4">MN-17</strain>
    </source>
</reference>
<dbReference type="OrthoDB" id="9798208at2"/>
<dbReference type="PANTHER" id="PTHR43240">
    <property type="entry name" value="1,4-DIHYDROXY-2-NAPHTHOYL-COA THIOESTERASE 1"/>
    <property type="match status" value="1"/>
</dbReference>
<dbReference type="InterPro" id="IPR003736">
    <property type="entry name" value="PAAI_dom"/>
</dbReference>
<dbReference type="NCBIfam" id="TIGR00369">
    <property type="entry name" value="unchar_dom_1"/>
    <property type="match status" value="1"/>
</dbReference>
<protein>
    <submittedName>
        <fullName evidence="3">PaaI family thioesterase</fullName>
    </submittedName>
</protein>
<dbReference type="Pfam" id="PF03061">
    <property type="entry name" value="4HBT"/>
    <property type="match status" value="1"/>
</dbReference>
<dbReference type="SUPFAM" id="SSF54637">
    <property type="entry name" value="Thioesterase/thiol ester dehydrase-isomerase"/>
    <property type="match status" value="1"/>
</dbReference>
<gene>
    <name evidence="3" type="ORF">FA707_02470</name>
</gene>
<dbReference type="GO" id="GO:0005829">
    <property type="term" value="C:cytosol"/>
    <property type="evidence" value="ECO:0007669"/>
    <property type="project" value="TreeGrafter"/>
</dbReference>
<dbReference type="RefSeq" id="WP_136952741.1">
    <property type="nucleotide sequence ID" value="NZ_CP039712.1"/>
</dbReference>
<evidence type="ECO:0000313" key="4">
    <source>
        <dbReference type="Proteomes" id="UP000298615"/>
    </source>
</evidence>
<comment type="similarity">
    <text evidence="1">Belongs to the thioesterase PaaI family.</text>
</comment>